<feature type="coiled-coil region" evidence="1">
    <location>
        <begin position="501"/>
        <end position="528"/>
    </location>
</feature>
<feature type="coiled-coil region" evidence="1">
    <location>
        <begin position="378"/>
        <end position="408"/>
    </location>
</feature>
<dbReference type="InterPro" id="IPR027417">
    <property type="entry name" value="P-loop_NTPase"/>
</dbReference>
<dbReference type="PANTHER" id="PTHR41259:SF1">
    <property type="entry name" value="DOUBLE-STRAND BREAK REPAIR RAD50 ATPASE, PUTATIVE-RELATED"/>
    <property type="match status" value="1"/>
</dbReference>
<dbReference type="Pfam" id="PF13514">
    <property type="entry name" value="AAA_27"/>
    <property type="match status" value="1"/>
</dbReference>
<feature type="domain" description="YhaN AAA" evidence="2">
    <location>
        <begin position="1"/>
        <end position="208"/>
    </location>
</feature>
<feature type="coiled-coil region" evidence="1">
    <location>
        <begin position="979"/>
        <end position="1006"/>
    </location>
</feature>
<evidence type="ECO:0000259" key="2">
    <source>
        <dbReference type="Pfam" id="PF13514"/>
    </source>
</evidence>
<feature type="coiled-coil region" evidence="1">
    <location>
        <begin position="215"/>
        <end position="310"/>
    </location>
</feature>
<sequence>MRIRRIHVQSVLHFADYELDFGTASTGLHLLHGPNEAGKSTLLQLLIDMLYGGPMAERMKDAYDSRSRLEVVLEQPGQPAVTVRRKKNRARLVLEANASVTEDDLLGTYLGGYDRDRYTLLFGFNHERLRAGGDSLLQSGGEAGVSLFEAGGGVQYLQQVLAKLSEQSANLLDRGFMARSAKLLNRAWREFQEAERAVRDTSLRGDAWHRQRDAIAQLQRTLDDLVRRLEEKRNEQIRLTRLNRIRGLLTELQRIRQQMEEMGQVVVLSDAVDQRVREVLQAERELTRRLAEQAAEYERLRGQRAQIAQDPAVLACAEDINGLSEGLRQYETRCQEELPQAQQQLHQRRQDAMHLLKRLAPATSLDDVHTLCIPFADQARIERLAEALRQARSDVEREQQRCEAMRAEQDTVSAALAQMPVPPDVSGLRRLIQEVREQGNLDEAIDRLNQEITLKQRDVERLYHGQTVWRGALTEAPSLPIPVSETLERYARTFAEVEDGLRDCDRKLEQARESQARAEEELEALERTGIIPVEEDLQRIRMRRDAGWRLVKQAWLSGGVDEGDCAAFVEQEGGAPLHEVFERLLREADETADWMRKEADRSASRALWMLKREQAQRELERLMERREALANQWTACWDQWREEWRAAAIEPKSPAEMKDFVNHVLRPIAEGIRGVEALAAERAKLTSRRDAYRDALAEALAVQHAADREPVAGVPRGASSLPAAGGKGAGLSKWLRQAELHVEAVAEREAERRELAAQQKRLAEGLAVQARSAKQARDQLAALEAQWDVLHLEFPGLPQEAEVATGYVRQLTQLFDWVRDIERLQSDIDRLRADCRAFEQRAEVLARQLDERIADFPSLAAWVRHVRERLRNAQAAFNQAEHVRQELTRAQKLMQDTETKLRAVQREIDQYLEDYHCQRREDLYLVAERSSAYKEAAASRDHQERFLRETGDGLSVSELEAEFAAFAAAESPHRLPARIETLTTEIQELQAQLDEHKDTLREMQITFRALDGSQTTAADHAQQAEAHLAEVDRLWNEYLRVELARRLLHRAIEVFREQNQSSVLQRASEFFHRLTVGRYRALSVEHDGTEWYLEAEHADGTHRRVHHMSDGTRDQLFLSLRLAFVAQQVQSGGFALPLIMDDILVHFDDQRTRAALQVLHELAAETQILYFTHHQSVVDAVQGLAESGRVQIHPVNAAP</sequence>
<dbReference type="EMBL" id="JAUSTP010000003">
    <property type="protein sequence ID" value="MDQ0189022.1"/>
    <property type="molecule type" value="Genomic_DNA"/>
</dbReference>
<proteinExistence type="predicted"/>
<feature type="coiled-coil region" evidence="1">
    <location>
        <begin position="605"/>
        <end position="632"/>
    </location>
</feature>
<dbReference type="SUPFAM" id="SSF52540">
    <property type="entry name" value="P-loop containing nucleoside triphosphate hydrolases"/>
    <property type="match status" value="1"/>
</dbReference>
<evidence type="ECO:0000313" key="4">
    <source>
        <dbReference type="Proteomes" id="UP001232973"/>
    </source>
</evidence>
<evidence type="ECO:0000313" key="3">
    <source>
        <dbReference type="EMBL" id="MDQ0189022.1"/>
    </source>
</evidence>
<gene>
    <name evidence="3" type="ORF">J2S03_000836</name>
</gene>
<keyword evidence="1" id="KW-0175">Coiled coil</keyword>
<dbReference type="PANTHER" id="PTHR41259">
    <property type="entry name" value="DOUBLE-STRAND BREAK REPAIR RAD50 ATPASE, PUTATIVE-RELATED"/>
    <property type="match status" value="1"/>
</dbReference>
<dbReference type="Gene3D" id="3.40.50.300">
    <property type="entry name" value="P-loop containing nucleotide triphosphate hydrolases"/>
    <property type="match status" value="2"/>
</dbReference>
<comment type="caution">
    <text evidence="3">The sequence shown here is derived from an EMBL/GenBank/DDBJ whole genome shotgun (WGS) entry which is preliminary data.</text>
</comment>
<dbReference type="RefSeq" id="WP_274456388.1">
    <property type="nucleotide sequence ID" value="NZ_CP067097.1"/>
</dbReference>
<accession>A0ABT9XFF4</accession>
<dbReference type="InterPro" id="IPR038734">
    <property type="entry name" value="YhaN_AAA"/>
</dbReference>
<organism evidence="3 4">
    <name type="scientific">Alicyclobacillus cycloheptanicus</name>
    <dbReference type="NCBI Taxonomy" id="1457"/>
    <lineage>
        <taxon>Bacteria</taxon>
        <taxon>Bacillati</taxon>
        <taxon>Bacillota</taxon>
        <taxon>Bacilli</taxon>
        <taxon>Bacillales</taxon>
        <taxon>Alicyclobacillaceae</taxon>
        <taxon>Alicyclobacillus</taxon>
    </lineage>
</organism>
<protein>
    <submittedName>
        <fullName evidence="3">Uncharacterized protein YhaN</fullName>
    </submittedName>
</protein>
<keyword evidence="4" id="KW-1185">Reference proteome</keyword>
<feature type="coiled-coil region" evidence="1">
    <location>
        <begin position="766"/>
        <end position="921"/>
    </location>
</feature>
<dbReference type="Proteomes" id="UP001232973">
    <property type="component" value="Unassembled WGS sequence"/>
</dbReference>
<name>A0ABT9XFF4_9BACL</name>
<evidence type="ECO:0000256" key="1">
    <source>
        <dbReference type="SAM" id="Coils"/>
    </source>
</evidence>
<reference evidence="3 4" key="1">
    <citation type="submission" date="2023-07" db="EMBL/GenBank/DDBJ databases">
        <title>Genomic Encyclopedia of Type Strains, Phase IV (KMG-IV): sequencing the most valuable type-strain genomes for metagenomic binning, comparative biology and taxonomic classification.</title>
        <authorList>
            <person name="Goeker M."/>
        </authorList>
    </citation>
    <scope>NUCLEOTIDE SEQUENCE [LARGE SCALE GENOMIC DNA]</scope>
    <source>
        <strain evidence="3 4">DSM 4006</strain>
    </source>
</reference>